<evidence type="ECO:0000313" key="6">
    <source>
        <dbReference type="EMBL" id="SHF55004.1"/>
    </source>
</evidence>
<dbReference type="InterPro" id="IPR039697">
    <property type="entry name" value="Alcohol_dehydrogenase_Fe"/>
</dbReference>
<dbReference type="CDD" id="cd08551">
    <property type="entry name" value="Fe-ADH"/>
    <property type="match status" value="1"/>
</dbReference>
<dbReference type="GO" id="GO:0046872">
    <property type="term" value="F:metal ion binding"/>
    <property type="evidence" value="ECO:0007669"/>
    <property type="project" value="InterPro"/>
</dbReference>
<dbReference type="OrthoDB" id="5445534at2"/>
<dbReference type="InterPro" id="IPR056798">
    <property type="entry name" value="ADH_Fe_C"/>
</dbReference>
<evidence type="ECO:0000259" key="4">
    <source>
        <dbReference type="Pfam" id="PF00465"/>
    </source>
</evidence>
<gene>
    <name evidence="6" type="ORF">SAMN02745133_02952</name>
</gene>
<dbReference type="Gene3D" id="1.20.1090.10">
    <property type="entry name" value="Dehydroquinate synthase-like - alpha domain"/>
    <property type="match status" value="1"/>
</dbReference>
<dbReference type="InterPro" id="IPR018211">
    <property type="entry name" value="ADH_Fe_CS"/>
</dbReference>
<dbReference type="PROSITE" id="PS00913">
    <property type="entry name" value="ADH_IRON_1"/>
    <property type="match status" value="1"/>
</dbReference>
<evidence type="ECO:0000256" key="1">
    <source>
        <dbReference type="ARBA" id="ARBA00007358"/>
    </source>
</evidence>
<evidence type="ECO:0000256" key="2">
    <source>
        <dbReference type="ARBA" id="ARBA00023002"/>
    </source>
</evidence>
<dbReference type="InterPro" id="IPR001670">
    <property type="entry name" value="ADH_Fe/GldA"/>
</dbReference>
<keyword evidence="2" id="KW-0560">Oxidoreductase</keyword>
<proteinExistence type="inferred from homology"/>
<dbReference type="RefSeq" id="WP_073240120.1">
    <property type="nucleotide sequence ID" value="NZ_FQUY01000033.1"/>
</dbReference>
<comment type="similarity">
    <text evidence="1">Belongs to the iron-containing alcohol dehydrogenase family.</text>
</comment>
<feature type="domain" description="Alcohol dehydrogenase iron-type/glycerol dehydrogenase GldA" evidence="4">
    <location>
        <begin position="11"/>
        <end position="179"/>
    </location>
</feature>
<dbReference type="Gene3D" id="3.40.50.1970">
    <property type="match status" value="1"/>
</dbReference>
<dbReference type="SUPFAM" id="SSF56796">
    <property type="entry name" value="Dehydroquinate synthase-like"/>
    <property type="match status" value="1"/>
</dbReference>
<dbReference type="GO" id="GO:0004022">
    <property type="term" value="F:alcohol dehydrogenase (NAD+) activity"/>
    <property type="evidence" value="ECO:0007669"/>
    <property type="project" value="TreeGrafter"/>
</dbReference>
<dbReference type="STRING" id="1121429.SAMN02745133_02952"/>
<dbReference type="Proteomes" id="UP000184148">
    <property type="component" value="Unassembled WGS sequence"/>
</dbReference>
<keyword evidence="3" id="KW-0520">NAD</keyword>
<evidence type="ECO:0000259" key="5">
    <source>
        <dbReference type="Pfam" id="PF25137"/>
    </source>
</evidence>
<feature type="domain" description="Fe-containing alcohol dehydrogenase-like C-terminal" evidence="5">
    <location>
        <begin position="190"/>
        <end position="385"/>
    </location>
</feature>
<accession>A0A1M5CJT0</accession>
<dbReference type="AlphaFoldDB" id="A0A1M5CJT0"/>
<name>A0A1M5CJT0_9FIRM</name>
<keyword evidence="7" id="KW-1185">Reference proteome</keyword>
<organism evidence="6 7">
    <name type="scientific">Desulforamulus putei DSM 12395</name>
    <dbReference type="NCBI Taxonomy" id="1121429"/>
    <lineage>
        <taxon>Bacteria</taxon>
        <taxon>Bacillati</taxon>
        <taxon>Bacillota</taxon>
        <taxon>Clostridia</taxon>
        <taxon>Eubacteriales</taxon>
        <taxon>Peptococcaceae</taxon>
        <taxon>Desulforamulus</taxon>
    </lineage>
</organism>
<dbReference type="Pfam" id="PF00465">
    <property type="entry name" value="Fe-ADH"/>
    <property type="match status" value="1"/>
</dbReference>
<evidence type="ECO:0000313" key="7">
    <source>
        <dbReference type="Proteomes" id="UP000184148"/>
    </source>
</evidence>
<dbReference type="PROSITE" id="PS00060">
    <property type="entry name" value="ADH_IRON_2"/>
    <property type="match status" value="1"/>
</dbReference>
<evidence type="ECO:0000256" key="3">
    <source>
        <dbReference type="ARBA" id="ARBA00023027"/>
    </source>
</evidence>
<protein>
    <submittedName>
        <fullName evidence="6">Alcohol dehydrogenase</fullName>
    </submittedName>
</protein>
<dbReference type="PANTHER" id="PTHR11496">
    <property type="entry name" value="ALCOHOL DEHYDROGENASE"/>
    <property type="match status" value="1"/>
</dbReference>
<dbReference type="PANTHER" id="PTHR11496:SF102">
    <property type="entry name" value="ALCOHOL DEHYDROGENASE 4"/>
    <property type="match status" value="1"/>
</dbReference>
<reference evidence="7" key="1">
    <citation type="submission" date="2016-11" db="EMBL/GenBank/DDBJ databases">
        <authorList>
            <person name="Varghese N."/>
            <person name="Submissions S."/>
        </authorList>
    </citation>
    <scope>NUCLEOTIDE SEQUENCE [LARGE SCALE GENOMIC DNA]</scope>
    <source>
        <strain evidence="7">DSM 12395</strain>
    </source>
</reference>
<sequence length="385" mass="41253">MINKGFNFKLPTEIEFGPGSITKLPEKIASFNASKVMIVTDSGIVKAGILERIVNVLAKAEFSHAVFDQVESDPSTKTIEKIRDMAKQEEVDLLVAVGGGSSIDATKGARVLLANGGKLLEYAGLNKVKTKGIPLIAIPTTAGTGSEVTIFAVLTELDQNLKFTIASPCLAPDLAILDPELTLLLPPMMTAATGLDALTHAIEAYTSLASQPICDVLALESIELIYKYLPQATTNGSNLEARTQMLKAQLMAGVAFNNTNLGLSHAIASPLGGHFHIPHGIANAIMLPYVMNFNVPAAPEKYARIAEAMGITLLGKDIYEDAYEAPKAVEKLVELCGLPRKLRDAGAKEEKLDDVARDALKSGMLKFNIRKATEKQIRGILQEAF</sequence>
<dbReference type="FunFam" id="3.40.50.1970:FF:000003">
    <property type="entry name" value="Alcohol dehydrogenase, iron-containing"/>
    <property type="match status" value="1"/>
</dbReference>
<dbReference type="Pfam" id="PF25137">
    <property type="entry name" value="ADH_Fe_C"/>
    <property type="match status" value="1"/>
</dbReference>
<dbReference type="EMBL" id="FQUY01000033">
    <property type="protein sequence ID" value="SHF55004.1"/>
    <property type="molecule type" value="Genomic_DNA"/>
</dbReference>
<dbReference type="FunFam" id="1.20.1090.10:FF:000001">
    <property type="entry name" value="Aldehyde-alcohol dehydrogenase"/>
    <property type="match status" value="1"/>
</dbReference>